<evidence type="ECO:0000259" key="1">
    <source>
        <dbReference type="Pfam" id="PF04991"/>
    </source>
</evidence>
<dbReference type="PANTHER" id="PTHR43404">
    <property type="entry name" value="LIPOPOLYSACCHARIDE CHOLINEPHOSPHOTRANSFERASE LICD"/>
    <property type="match status" value="1"/>
</dbReference>
<accession>A0A6C0ECB1</accession>
<dbReference type="Pfam" id="PF04991">
    <property type="entry name" value="LicD"/>
    <property type="match status" value="1"/>
</dbReference>
<dbReference type="EMBL" id="MN739786">
    <property type="protein sequence ID" value="QHT26372.1"/>
    <property type="molecule type" value="Genomic_DNA"/>
</dbReference>
<dbReference type="InterPro" id="IPR052942">
    <property type="entry name" value="LPS_cholinephosphotransferase"/>
</dbReference>
<name>A0A6C0ECB1_9ZZZZ</name>
<organism evidence="2">
    <name type="scientific">viral metagenome</name>
    <dbReference type="NCBI Taxonomy" id="1070528"/>
    <lineage>
        <taxon>unclassified sequences</taxon>
        <taxon>metagenomes</taxon>
        <taxon>organismal metagenomes</taxon>
    </lineage>
</organism>
<protein>
    <recommendedName>
        <fullName evidence="1">LicD/FKTN/FKRP nucleotidyltransferase domain-containing protein</fullName>
    </recommendedName>
</protein>
<proteinExistence type="predicted"/>
<reference evidence="2" key="1">
    <citation type="journal article" date="2020" name="Nature">
        <title>Giant virus diversity and host interactions through global metagenomics.</title>
        <authorList>
            <person name="Schulz F."/>
            <person name="Roux S."/>
            <person name="Paez-Espino D."/>
            <person name="Jungbluth S."/>
            <person name="Walsh D.A."/>
            <person name="Denef V.J."/>
            <person name="McMahon K.D."/>
            <person name="Konstantinidis K.T."/>
            <person name="Eloe-Fadrosh E.A."/>
            <person name="Kyrpides N.C."/>
            <person name="Woyke T."/>
        </authorList>
    </citation>
    <scope>NUCLEOTIDE SEQUENCE</scope>
    <source>
        <strain evidence="2">GVMAG-M-3300023179-27</strain>
    </source>
</reference>
<dbReference type="InterPro" id="IPR007074">
    <property type="entry name" value="LicD/FKTN/FKRP_NTP_transf"/>
</dbReference>
<evidence type="ECO:0000313" key="2">
    <source>
        <dbReference type="EMBL" id="QHT26372.1"/>
    </source>
</evidence>
<sequence length="220" mass="26177">MADIDLVEINKYFGSHNGFGEYKQVAHDLLKRVTEVLDENKINYFLISGTLLGYIRHNDFIPWDDDIDLIVDNSIFDKLDALIEKYKDLSFITRDGYIVKTSFRDVGKKLDGFEHYKIRDDEVYKFPFVDLFIYNCHDDQINFFRKEWNLNKFFPPQEVVFNGYKVKIPNNPHYFLFNNYGNTYDKLVVSSGFSHKEEKKIEKKLALPMKLYIESKEFLT</sequence>
<dbReference type="AlphaFoldDB" id="A0A6C0ECB1"/>
<feature type="domain" description="LicD/FKTN/FKRP nucleotidyltransferase" evidence="1">
    <location>
        <begin position="39"/>
        <end position="135"/>
    </location>
</feature>
<dbReference type="GO" id="GO:0009100">
    <property type="term" value="P:glycoprotein metabolic process"/>
    <property type="evidence" value="ECO:0007669"/>
    <property type="project" value="UniProtKB-ARBA"/>
</dbReference>
<dbReference type="PANTHER" id="PTHR43404:SF2">
    <property type="entry name" value="LIPOPOLYSACCHARIDE CHOLINEPHOSPHOTRANSFERASE LICD"/>
    <property type="match status" value="1"/>
</dbReference>